<dbReference type="RefSeq" id="WP_216877776.1">
    <property type="nucleotide sequence ID" value="NZ_JAERQM010000005.1"/>
</dbReference>
<proteinExistence type="predicted"/>
<dbReference type="Proteomes" id="UP000689967">
    <property type="component" value="Unassembled WGS sequence"/>
</dbReference>
<keyword evidence="2" id="KW-1185">Reference proteome</keyword>
<comment type="caution">
    <text evidence="1">The sequence shown here is derived from an EMBL/GenBank/DDBJ whole genome shotgun (WGS) entry which is preliminary data.</text>
</comment>
<protein>
    <submittedName>
        <fullName evidence="1">Uncharacterized protein</fullName>
    </submittedName>
</protein>
<name>A0ABS6HBP8_9PROT</name>
<sequence>MGRYLSAWSRARDEFDRMIAAQQAADRRTAIRMEERLATVALRMAEIERKAIADGDLRPLEALRLALEIARWSAGGDGVSSEWSLVERAAAAMQPLAITASAAAERSKLPKPAPAA</sequence>
<accession>A0ABS6HBP8</accession>
<gene>
    <name evidence="1" type="ORF">JJQ90_18810</name>
</gene>
<evidence type="ECO:0000313" key="1">
    <source>
        <dbReference type="EMBL" id="MBU8545781.1"/>
    </source>
</evidence>
<dbReference type="EMBL" id="JAERQM010000005">
    <property type="protein sequence ID" value="MBU8545781.1"/>
    <property type="molecule type" value="Genomic_DNA"/>
</dbReference>
<evidence type="ECO:0000313" key="2">
    <source>
        <dbReference type="Proteomes" id="UP000689967"/>
    </source>
</evidence>
<reference evidence="1 2" key="1">
    <citation type="submission" date="2021-01" db="EMBL/GenBank/DDBJ databases">
        <title>Roseomonas sp. nov, a bacterium isolated from an oil production mixture in Yumen Oilfield.</title>
        <authorList>
            <person name="Wu D."/>
        </authorList>
    </citation>
    <scope>NUCLEOTIDE SEQUENCE [LARGE SCALE GENOMIC DNA]</scope>
    <source>
        <strain evidence="1 2">ROY-5-3</strain>
    </source>
</reference>
<organism evidence="1 2">
    <name type="scientific">Falsiroseomonas oleicola</name>
    <dbReference type="NCBI Taxonomy" id="2801474"/>
    <lineage>
        <taxon>Bacteria</taxon>
        <taxon>Pseudomonadati</taxon>
        <taxon>Pseudomonadota</taxon>
        <taxon>Alphaproteobacteria</taxon>
        <taxon>Acetobacterales</taxon>
        <taxon>Roseomonadaceae</taxon>
        <taxon>Falsiroseomonas</taxon>
    </lineage>
</organism>